<dbReference type="EnsemblMetazoa" id="HelroT82506">
    <property type="protein sequence ID" value="HelroP82506"/>
    <property type="gene ID" value="HelroG82506"/>
</dbReference>
<proteinExistence type="predicted"/>
<name>T1G4S9_HELRO</name>
<keyword evidence="3" id="KW-1185">Reference proteome</keyword>
<dbReference type="AlphaFoldDB" id="T1G4S9"/>
<gene>
    <name evidence="2" type="primary">20216077</name>
    <name evidence="1" type="ORF">HELRODRAFT_82506</name>
</gene>
<dbReference type="CTD" id="20216077"/>
<evidence type="ECO:0000313" key="2">
    <source>
        <dbReference type="EnsemblMetazoa" id="HelroP82506"/>
    </source>
</evidence>
<dbReference type="EMBL" id="AMQM01005202">
    <property type="status" value="NOT_ANNOTATED_CDS"/>
    <property type="molecule type" value="Genomic_DNA"/>
</dbReference>
<accession>T1G4S9</accession>
<reference evidence="2" key="3">
    <citation type="submission" date="2015-06" db="UniProtKB">
        <authorList>
            <consortium name="EnsemblMetazoa"/>
        </authorList>
    </citation>
    <scope>IDENTIFICATION</scope>
</reference>
<evidence type="ECO:0008006" key="4">
    <source>
        <dbReference type="Google" id="ProtNLM"/>
    </source>
</evidence>
<reference evidence="1 3" key="2">
    <citation type="journal article" date="2013" name="Nature">
        <title>Insights into bilaterian evolution from three spiralian genomes.</title>
        <authorList>
            <person name="Simakov O."/>
            <person name="Marletaz F."/>
            <person name="Cho S.J."/>
            <person name="Edsinger-Gonzales E."/>
            <person name="Havlak P."/>
            <person name="Hellsten U."/>
            <person name="Kuo D.H."/>
            <person name="Larsson T."/>
            <person name="Lv J."/>
            <person name="Arendt D."/>
            <person name="Savage R."/>
            <person name="Osoegawa K."/>
            <person name="de Jong P."/>
            <person name="Grimwood J."/>
            <person name="Chapman J.A."/>
            <person name="Shapiro H."/>
            <person name="Aerts A."/>
            <person name="Otillar R.P."/>
            <person name="Terry A.Y."/>
            <person name="Boore J.L."/>
            <person name="Grigoriev I.V."/>
            <person name="Lindberg D.R."/>
            <person name="Seaver E.C."/>
            <person name="Weisblat D.A."/>
            <person name="Putnam N.H."/>
            <person name="Rokhsar D.S."/>
        </authorList>
    </citation>
    <scope>NUCLEOTIDE SEQUENCE</scope>
</reference>
<sequence length="62" mass="7102">DIVYLDFARAFDKVPHKRLALKLEASGITRNTLKWIFNWLQIYMGKTNSLSGSTKQTDSAEI</sequence>
<evidence type="ECO:0000313" key="3">
    <source>
        <dbReference type="Proteomes" id="UP000015101"/>
    </source>
</evidence>
<dbReference type="KEGG" id="hro:HELRODRAFT_82506"/>
<protein>
    <recommendedName>
        <fullName evidence="4">Reverse transcriptase domain-containing protein</fullName>
    </recommendedName>
</protein>
<reference evidence="3" key="1">
    <citation type="submission" date="2012-12" db="EMBL/GenBank/DDBJ databases">
        <authorList>
            <person name="Hellsten U."/>
            <person name="Grimwood J."/>
            <person name="Chapman J.A."/>
            <person name="Shapiro H."/>
            <person name="Aerts A."/>
            <person name="Otillar R.P."/>
            <person name="Terry A.Y."/>
            <person name="Boore J.L."/>
            <person name="Simakov O."/>
            <person name="Marletaz F."/>
            <person name="Cho S.-J."/>
            <person name="Edsinger-Gonzales E."/>
            <person name="Havlak P."/>
            <person name="Kuo D.-H."/>
            <person name="Larsson T."/>
            <person name="Lv J."/>
            <person name="Arendt D."/>
            <person name="Savage R."/>
            <person name="Osoegawa K."/>
            <person name="de Jong P."/>
            <person name="Lindberg D.R."/>
            <person name="Seaver E.C."/>
            <person name="Weisblat D.A."/>
            <person name="Putnam N.H."/>
            <person name="Grigoriev I.V."/>
            <person name="Rokhsar D.S."/>
        </authorList>
    </citation>
    <scope>NUCLEOTIDE SEQUENCE</scope>
</reference>
<dbReference type="Proteomes" id="UP000015101">
    <property type="component" value="Unassembled WGS sequence"/>
</dbReference>
<organism evidence="2 3">
    <name type="scientific">Helobdella robusta</name>
    <name type="common">Californian leech</name>
    <dbReference type="NCBI Taxonomy" id="6412"/>
    <lineage>
        <taxon>Eukaryota</taxon>
        <taxon>Metazoa</taxon>
        <taxon>Spiralia</taxon>
        <taxon>Lophotrochozoa</taxon>
        <taxon>Annelida</taxon>
        <taxon>Clitellata</taxon>
        <taxon>Hirudinea</taxon>
        <taxon>Rhynchobdellida</taxon>
        <taxon>Glossiphoniidae</taxon>
        <taxon>Helobdella</taxon>
    </lineage>
</organism>
<dbReference type="OrthoDB" id="6276683at2759"/>
<dbReference type="EMBL" id="KB096864">
    <property type="protein sequence ID" value="ESO00801.1"/>
    <property type="molecule type" value="Genomic_DNA"/>
</dbReference>
<dbReference type="GeneID" id="20216077"/>
<dbReference type="RefSeq" id="XP_009020972.1">
    <property type="nucleotide sequence ID" value="XM_009022724.1"/>
</dbReference>
<dbReference type="InParanoid" id="T1G4S9"/>
<evidence type="ECO:0000313" key="1">
    <source>
        <dbReference type="EMBL" id="ESO00801.1"/>
    </source>
</evidence>
<dbReference type="HOGENOM" id="CLU_2910725_0_0_1"/>